<name>A0A420DJ52_9RHOB</name>
<dbReference type="STRING" id="1443111.Z949_1081"/>
<dbReference type="EMBL" id="RAQK01000002">
    <property type="protein sequence ID" value="RKE94276.1"/>
    <property type="molecule type" value="Genomic_DNA"/>
</dbReference>
<dbReference type="Proteomes" id="UP000284407">
    <property type="component" value="Unassembled WGS sequence"/>
</dbReference>
<gene>
    <name evidence="2" type="ORF">C8N30_3397</name>
</gene>
<dbReference type="AlphaFoldDB" id="A0A420DJ52"/>
<reference evidence="2 3" key="1">
    <citation type="submission" date="2018-09" db="EMBL/GenBank/DDBJ databases">
        <title>Genomic Encyclopedia of Archaeal and Bacterial Type Strains, Phase II (KMG-II): from individual species to whole genera.</title>
        <authorList>
            <person name="Goeker M."/>
        </authorList>
    </citation>
    <scope>NUCLEOTIDE SEQUENCE [LARGE SCALE GENOMIC DNA]</scope>
    <source>
        <strain evidence="2 3">DSM 11458</strain>
    </source>
</reference>
<sequence length="101" mass="10950">MDERAMIDLASLPLFITLTACFLSGWLIGYAYFRALRETTRLIVNEGKPLLALALTLGRISLLIAGFYIAVLVGALALLATLGGLLCAKTLMLHRTQRGTI</sequence>
<dbReference type="PROSITE" id="PS51257">
    <property type="entry name" value="PROKAR_LIPOPROTEIN"/>
    <property type="match status" value="1"/>
</dbReference>
<accession>A0A420DJ52</accession>
<feature type="transmembrane region" description="Helical" evidence="1">
    <location>
        <begin position="60"/>
        <end position="88"/>
    </location>
</feature>
<proteinExistence type="predicted"/>
<dbReference type="InterPro" id="IPR017581">
    <property type="entry name" value="AtpR-like"/>
</dbReference>
<feature type="transmembrane region" description="Helical" evidence="1">
    <location>
        <begin position="12"/>
        <end position="33"/>
    </location>
</feature>
<keyword evidence="1" id="KW-1133">Transmembrane helix</keyword>
<keyword evidence="1" id="KW-0812">Transmembrane</keyword>
<dbReference type="Pfam" id="PF12966">
    <property type="entry name" value="AtpR"/>
    <property type="match status" value="1"/>
</dbReference>
<evidence type="ECO:0000256" key="1">
    <source>
        <dbReference type="SAM" id="Phobius"/>
    </source>
</evidence>
<keyword evidence="1" id="KW-0472">Membrane</keyword>
<comment type="caution">
    <text evidence="2">The sequence shown here is derived from an EMBL/GenBank/DDBJ whole genome shotgun (WGS) entry which is preliminary data.</text>
</comment>
<keyword evidence="3" id="KW-1185">Reference proteome</keyword>
<evidence type="ECO:0000313" key="2">
    <source>
        <dbReference type="EMBL" id="RKE94276.1"/>
    </source>
</evidence>
<evidence type="ECO:0000313" key="3">
    <source>
        <dbReference type="Proteomes" id="UP000284407"/>
    </source>
</evidence>
<protein>
    <submittedName>
        <fullName evidence="2">F1F0 ATPase subunit 2</fullName>
    </submittedName>
</protein>
<organism evidence="2 3">
    <name type="scientific">Sulfitobacter guttiformis</name>
    <dbReference type="NCBI Taxonomy" id="74349"/>
    <lineage>
        <taxon>Bacteria</taxon>
        <taxon>Pseudomonadati</taxon>
        <taxon>Pseudomonadota</taxon>
        <taxon>Alphaproteobacteria</taxon>
        <taxon>Rhodobacterales</taxon>
        <taxon>Roseobacteraceae</taxon>
        <taxon>Sulfitobacter</taxon>
    </lineage>
</organism>